<evidence type="ECO:0000313" key="2">
    <source>
        <dbReference type="EMBL" id="TFK18681.1"/>
    </source>
</evidence>
<evidence type="ECO:0000256" key="1">
    <source>
        <dbReference type="SAM" id="MobiDB-lite"/>
    </source>
</evidence>
<feature type="compositionally biased region" description="Basic residues" evidence="1">
    <location>
        <begin position="744"/>
        <end position="755"/>
    </location>
</feature>
<feature type="compositionally biased region" description="Low complexity" evidence="1">
    <location>
        <begin position="590"/>
        <end position="604"/>
    </location>
</feature>
<name>A0A5C3KF66_COPMA</name>
<keyword evidence="3" id="KW-1185">Reference proteome</keyword>
<feature type="region of interest" description="Disordered" evidence="1">
    <location>
        <begin position="18"/>
        <end position="45"/>
    </location>
</feature>
<proteinExistence type="predicted"/>
<feature type="compositionally biased region" description="Polar residues" evidence="1">
    <location>
        <begin position="612"/>
        <end position="650"/>
    </location>
</feature>
<accession>A0A5C3KF66</accession>
<feature type="compositionally biased region" description="Polar residues" evidence="1">
    <location>
        <begin position="498"/>
        <end position="508"/>
    </location>
</feature>
<dbReference type="OrthoDB" id="3255291at2759"/>
<dbReference type="AlphaFoldDB" id="A0A5C3KF66"/>
<feature type="compositionally biased region" description="Low complexity" evidence="1">
    <location>
        <begin position="255"/>
        <end position="288"/>
    </location>
</feature>
<feature type="compositionally biased region" description="Low complexity" evidence="1">
    <location>
        <begin position="88"/>
        <end position="111"/>
    </location>
</feature>
<gene>
    <name evidence="2" type="ORF">FA15DRAFT_244210</name>
</gene>
<feature type="region of interest" description="Disordered" evidence="1">
    <location>
        <begin position="357"/>
        <end position="688"/>
    </location>
</feature>
<reference evidence="2 3" key="1">
    <citation type="journal article" date="2019" name="Nat. Ecol. Evol.">
        <title>Megaphylogeny resolves global patterns of mushroom evolution.</title>
        <authorList>
            <person name="Varga T."/>
            <person name="Krizsan K."/>
            <person name="Foldi C."/>
            <person name="Dima B."/>
            <person name="Sanchez-Garcia M."/>
            <person name="Sanchez-Ramirez S."/>
            <person name="Szollosi G.J."/>
            <person name="Szarkandi J.G."/>
            <person name="Papp V."/>
            <person name="Albert L."/>
            <person name="Andreopoulos W."/>
            <person name="Angelini C."/>
            <person name="Antonin V."/>
            <person name="Barry K.W."/>
            <person name="Bougher N.L."/>
            <person name="Buchanan P."/>
            <person name="Buyck B."/>
            <person name="Bense V."/>
            <person name="Catcheside P."/>
            <person name="Chovatia M."/>
            <person name="Cooper J."/>
            <person name="Damon W."/>
            <person name="Desjardin D."/>
            <person name="Finy P."/>
            <person name="Geml J."/>
            <person name="Haridas S."/>
            <person name="Hughes K."/>
            <person name="Justo A."/>
            <person name="Karasinski D."/>
            <person name="Kautmanova I."/>
            <person name="Kiss B."/>
            <person name="Kocsube S."/>
            <person name="Kotiranta H."/>
            <person name="LaButti K.M."/>
            <person name="Lechner B.E."/>
            <person name="Liimatainen K."/>
            <person name="Lipzen A."/>
            <person name="Lukacs Z."/>
            <person name="Mihaltcheva S."/>
            <person name="Morgado L.N."/>
            <person name="Niskanen T."/>
            <person name="Noordeloos M.E."/>
            <person name="Ohm R.A."/>
            <person name="Ortiz-Santana B."/>
            <person name="Ovrebo C."/>
            <person name="Racz N."/>
            <person name="Riley R."/>
            <person name="Savchenko A."/>
            <person name="Shiryaev A."/>
            <person name="Soop K."/>
            <person name="Spirin V."/>
            <person name="Szebenyi C."/>
            <person name="Tomsovsky M."/>
            <person name="Tulloss R.E."/>
            <person name="Uehling J."/>
            <person name="Grigoriev I.V."/>
            <person name="Vagvolgyi C."/>
            <person name="Papp T."/>
            <person name="Martin F.M."/>
            <person name="Miettinen O."/>
            <person name="Hibbett D.S."/>
            <person name="Nagy L.G."/>
        </authorList>
    </citation>
    <scope>NUCLEOTIDE SEQUENCE [LARGE SCALE GENOMIC DNA]</scope>
    <source>
        <strain evidence="2 3">CBS 121175</strain>
    </source>
</reference>
<feature type="compositionally biased region" description="Low complexity" evidence="1">
    <location>
        <begin position="435"/>
        <end position="455"/>
    </location>
</feature>
<feature type="compositionally biased region" description="Polar residues" evidence="1">
    <location>
        <begin position="357"/>
        <end position="390"/>
    </location>
</feature>
<feature type="compositionally biased region" description="Low complexity" evidence="1">
    <location>
        <begin position="509"/>
        <end position="550"/>
    </location>
</feature>
<feature type="compositionally biased region" description="Low complexity" evidence="1">
    <location>
        <begin position="667"/>
        <end position="677"/>
    </location>
</feature>
<feature type="compositionally biased region" description="Acidic residues" evidence="1">
    <location>
        <begin position="177"/>
        <end position="188"/>
    </location>
</feature>
<sequence>MGFVGQCAPLNVPLCTMQTQSRSSNGPPPQPFNGHPPPIPTHLTQSINPTQWQAGYWQANPHYNPGMQQAYIPAARPVVPWMASQMWQQPRPHQPQGQQPQQQQPQQQQQQVVNPYKRVAKPPSAEYLAMPSQGLGLINMDASKSLYNDAPPENTPWIWQTKPLEEEEGTDSGGDSGGEDGDTDEDEPPANYKARGRAVAAAESFTTKLELKPTFSPGIVRTPDFYQRRASSVPIDETLTSRMNQMGMSSTPTPSSNRPGSYSRQSSSSSQISDGSSSSASISGVSTLSDEPMSILSPLMIAGTPKPATSARTLAEKHHNSIARHATLTTIHEGPNQSVPRTATMPNVSTASAYAASLTNNNGTPSRASPNNPVRYSSPSNSRPTSQQPSPVLDTQKPQTPPTRSTYPPLNYARSPPPHAAPPPQHHATYPLVGATSYSRSPAPSSTATNSISSSLPPPPSSAPASYPTKSPPPNTTGSYPTSFSPSTSTPTRPGIAASQSWSNSYYNTPPNSGSLYSSSFNLNSSTGSNNSNNNASTPSRSSSRRNSAAAITSTDHHQVSTYPQQTSTNSLPPLSSGVVNYHAYPTPPSGSSSSPPKPTTNSSPPKPHSSASNASYPYGSSNTSYSHTNNPAFPATNSSATYGSSHTSYHQQPPQPQPAPTPRPTVAPVHPVVAPPGTMRKGFWNSRGDYLTPTGYIVYAPQPLAFPPDLAHYPPPPSQSPTPSSDSEHDDHDHAQSGGRDSRNKKKDSKRKSKSPPSTSASGPAYKAGYLNEHGTYAQWVSRPELPESLPRMGRQPEKPYEGFIEWIPIESGSQRRKTG</sequence>
<feature type="compositionally biased region" description="Polar residues" evidence="1">
    <location>
        <begin position="238"/>
        <end position="254"/>
    </location>
</feature>
<dbReference type="STRING" id="230819.A0A5C3KF66"/>
<evidence type="ECO:0000313" key="3">
    <source>
        <dbReference type="Proteomes" id="UP000307440"/>
    </source>
</evidence>
<feature type="region of interest" description="Disordered" evidence="1">
    <location>
        <begin position="163"/>
        <end position="207"/>
    </location>
</feature>
<feature type="compositionally biased region" description="Basic and acidic residues" evidence="1">
    <location>
        <begin position="727"/>
        <end position="736"/>
    </location>
</feature>
<feature type="compositionally biased region" description="Pro residues" evidence="1">
    <location>
        <begin position="26"/>
        <end position="40"/>
    </location>
</feature>
<feature type="compositionally biased region" description="Low complexity" evidence="1">
    <location>
        <begin position="476"/>
        <end position="494"/>
    </location>
</feature>
<dbReference type="EMBL" id="ML210384">
    <property type="protein sequence ID" value="TFK18681.1"/>
    <property type="molecule type" value="Genomic_DNA"/>
</dbReference>
<protein>
    <submittedName>
        <fullName evidence="2">Uncharacterized protein</fullName>
    </submittedName>
</protein>
<feature type="compositionally biased region" description="Pro residues" evidence="1">
    <location>
        <begin position="415"/>
        <end position="425"/>
    </location>
</feature>
<dbReference type="Proteomes" id="UP000307440">
    <property type="component" value="Unassembled WGS sequence"/>
</dbReference>
<feature type="region of interest" description="Disordered" evidence="1">
    <location>
        <begin position="705"/>
        <end position="771"/>
    </location>
</feature>
<feature type="compositionally biased region" description="Pro residues" evidence="1">
    <location>
        <begin position="654"/>
        <end position="666"/>
    </location>
</feature>
<feature type="compositionally biased region" description="Polar residues" evidence="1">
    <location>
        <begin position="560"/>
        <end position="574"/>
    </location>
</feature>
<organism evidence="2 3">
    <name type="scientific">Coprinopsis marcescibilis</name>
    <name type="common">Agaric fungus</name>
    <name type="synonym">Psathyrella marcescibilis</name>
    <dbReference type="NCBI Taxonomy" id="230819"/>
    <lineage>
        <taxon>Eukaryota</taxon>
        <taxon>Fungi</taxon>
        <taxon>Dikarya</taxon>
        <taxon>Basidiomycota</taxon>
        <taxon>Agaricomycotina</taxon>
        <taxon>Agaricomycetes</taxon>
        <taxon>Agaricomycetidae</taxon>
        <taxon>Agaricales</taxon>
        <taxon>Agaricineae</taxon>
        <taxon>Psathyrellaceae</taxon>
        <taxon>Coprinopsis</taxon>
    </lineage>
</organism>
<feature type="compositionally biased region" description="Polar residues" evidence="1">
    <location>
        <begin position="396"/>
        <end position="408"/>
    </location>
</feature>
<feature type="region of interest" description="Disordered" evidence="1">
    <location>
        <begin position="86"/>
        <end position="114"/>
    </location>
</feature>
<feature type="region of interest" description="Disordered" evidence="1">
    <location>
        <begin position="231"/>
        <end position="288"/>
    </location>
</feature>